<dbReference type="Proteomes" id="UP000821837">
    <property type="component" value="Chromosome 11"/>
</dbReference>
<dbReference type="AlphaFoldDB" id="A0A9D4T3N5"/>
<comment type="caution">
    <text evidence="1">The sequence shown here is derived from an EMBL/GenBank/DDBJ whole genome shotgun (WGS) entry which is preliminary data.</text>
</comment>
<proteinExistence type="predicted"/>
<evidence type="ECO:0000313" key="2">
    <source>
        <dbReference type="Proteomes" id="UP000821837"/>
    </source>
</evidence>
<reference evidence="1" key="1">
    <citation type="journal article" date="2020" name="Cell">
        <title>Large-Scale Comparative Analyses of Tick Genomes Elucidate Their Genetic Diversity and Vector Capacities.</title>
        <authorList>
            <consortium name="Tick Genome and Microbiome Consortium (TIGMIC)"/>
            <person name="Jia N."/>
            <person name="Wang J."/>
            <person name="Shi W."/>
            <person name="Du L."/>
            <person name="Sun Y."/>
            <person name="Zhan W."/>
            <person name="Jiang J.F."/>
            <person name="Wang Q."/>
            <person name="Zhang B."/>
            <person name="Ji P."/>
            <person name="Bell-Sakyi L."/>
            <person name="Cui X.M."/>
            <person name="Yuan T.T."/>
            <person name="Jiang B.G."/>
            <person name="Yang W.F."/>
            <person name="Lam T.T."/>
            <person name="Chang Q.C."/>
            <person name="Ding S.J."/>
            <person name="Wang X.J."/>
            <person name="Zhu J.G."/>
            <person name="Ruan X.D."/>
            <person name="Zhao L."/>
            <person name="Wei J.T."/>
            <person name="Ye R.Z."/>
            <person name="Que T.C."/>
            <person name="Du C.H."/>
            <person name="Zhou Y.H."/>
            <person name="Cheng J.X."/>
            <person name="Dai P.F."/>
            <person name="Guo W.B."/>
            <person name="Han X.H."/>
            <person name="Huang E.J."/>
            <person name="Li L.F."/>
            <person name="Wei W."/>
            <person name="Gao Y.C."/>
            <person name="Liu J.Z."/>
            <person name="Shao H.Z."/>
            <person name="Wang X."/>
            <person name="Wang C.C."/>
            <person name="Yang T.C."/>
            <person name="Huo Q.B."/>
            <person name="Li W."/>
            <person name="Chen H.Y."/>
            <person name="Chen S.E."/>
            <person name="Zhou L.G."/>
            <person name="Ni X.B."/>
            <person name="Tian J.H."/>
            <person name="Sheng Y."/>
            <person name="Liu T."/>
            <person name="Pan Y.S."/>
            <person name="Xia L.Y."/>
            <person name="Li J."/>
            <person name="Zhao F."/>
            <person name="Cao W.C."/>
        </authorList>
    </citation>
    <scope>NUCLEOTIDE SEQUENCE</scope>
    <source>
        <strain evidence="1">Rsan-2018</strain>
    </source>
</reference>
<reference evidence="1" key="2">
    <citation type="submission" date="2021-09" db="EMBL/GenBank/DDBJ databases">
        <authorList>
            <person name="Jia N."/>
            <person name="Wang J."/>
            <person name="Shi W."/>
            <person name="Du L."/>
            <person name="Sun Y."/>
            <person name="Zhan W."/>
            <person name="Jiang J."/>
            <person name="Wang Q."/>
            <person name="Zhang B."/>
            <person name="Ji P."/>
            <person name="Sakyi L.B."/>
            <person name="Cui X."/>
            <person name="Yuan T."/>
            <person name="Jiang B."/>
            <person name="Yang W."/>
            <person name="Lam T.T.-Y."/>
            <person name="Chang Q."/>
            <person name="Ding S."/>
            <person name="Wang X."/>
            <person name="Zhu J."/>
            <person name="Ruan X."/>
            <person name="Zhao L."/>
            <person name="Wei J."/>
            <person name="Que T."/>
            <person name="Du C."/>
            <person name="Cheng J."/>
            <person name="Dai P."/>
            <person name="Han X."/>
            <person name="Huang E."/>
            <person name="Gao Y."/>
            <person name="Liu J."/>
            <person name="Shao H."/>
            <person name="Ye R."/>
            <person name="Li L."/>
            <person name="Wei W."/>
            <person name="Wang X."/>
            <person name="Wang C."/>
            <person name="Huo Q."/>
            <person name="Li W."/>
            <person name="Guo W."/>
            <person name="Chen H."/>
            <person name="Chen S."/>
            <person name="Zhou L."/>
            <person name="Zhou L."/>
            <person name="Ni X."/>
            <person name="Tian J."/>
            <person name="Zhou Y."/>
            <person name="Sheng Y."/>
            <person name="Liu T."/>
            <person name="Pan Y."/>
            <person name="Xia L."/>
            <person name="Li J."/>
            <person name="Zhao F."/>
            <person name="Cao W."/>
        </authorList>
    </citation>
    <scope>NUCLEOTIDE SEQUENCE</scope>
    <source>
        <strain evidence="1">Rsan-2018</strain>
        <tissue evidence="1">Larvae</tissue>
    </source>
</reference>
<dbReference type="EMBL" id="JABSTV010001247">
    <property type="protein sequence ID" value="KAH7971791.1"/>
    <property type="molecule type" value="Genomic_DNA"/>
</dbReference>
<name>A0A9D4T3N5_RHISA</name>
<protein>
    <submittedName>
        <fullName evidence="1">Uncharacterized protein</fullName>
    </submittedName>
</protein>
<keyword evidence="2" id="KW-1185">Reference proteome</keyword>
<sequence>MGTTSVPTSYRRRHLQTLCLLSHHLQTLCLSTSQMSSKQQILWSLQELLLSQNSHKVSPTTELGYHKQSLRREEALFHCEEVVEQDAL</sequence>
<accession>A0A9D4T3N5</accession>
<organism evidence="1 2">
    <name type="scientific">Rhipicephalus sanguineus</name>
    <name type="common">Brown dog tick</name>
    <name type="synonym">Ixodes sanguineus</name>
    <dbReference type="NCBI Taxonomy" id="34632"/>
    <lineage>
        <taxon>Eukaryota</taxon>
        <taxon>Metazoa</taxon>
        <taxon>Ecdysozoa</taxon>
        <taxon>Arthropoda</taxon>
        <taxon>Chelicerata</taxon>
        <taxon>Arachnida</taxon>
        <taxon>Acari</taxon>
        <taxon>Parasitiformes</taxon>
        <taxon>Ixodida</taxon>
        <taxon>Ixodoidea</taxon>
        <taxon>Ixodidae</taxon>
        <taxon>Rhipicephalinae</taxon>
        <taxon>Rhipicephalus</taxon>
        <taxon>Rhipicephalus</taxon>
    </lineage>
</organism>
<evidence type="ECO:0000313" key="1">
    <source>
        <dbReference type="EMBL" id="KAH7971791.1"/>
    </source>
</evidence>
<gene>
    <name evidence="1" type="ORF">HPB52_002790</name>
</gene>